<dbReference type="Pfam" id="PF13193">
    <property type="entry name" value="AMP-binding_C"/>
    <property type="match status" value="1"/>
</dbReference>
<dbReference type="InterPro" id="IPR042099">
    <property type="entry name" value="ANL_N_sf"/>
</dbReference>
<dbReference type="InterPro" id="IPR000873">
    <property type="entry name" value="AMP-dep_synth/lig_dom"/>
</dbReference>
<dbReference type="GO" id="GO:0031956">
    <property type="term" value="F:medium-chain fatty acid-CoA ligase activity"/>
    <property type="evidence" value="ECO:0007669"/>
    <property type="project" value="TreeGrafter"/>
</dbReference>
<dbReference type="Gene3D" id="3.40.50.12780">
    <property type="entry name" value="N-terminal domain of ligase-like"/>
    <property type="match status" value="1"/>
</dbReference>
<dbReference type="Proteomes" id="UP000516786">
    <property type="component" value="Chromosome"/>
</dbReference>
<dbReference type="EMBL" id="CP061723">
    <property type="protein sequence ID" value="QOD00681.1"/>
    <property type="molecule type" value="Genomic_DNA"/>
</dbReference>
<keyword evidence="2 6" id="KW-0436">Ligase</keyword>
<sequence>MKLEQWRNAWQQLIGPGSPFEVVSSPNDGLRYFRHAPANLLEAIDAGRAHGDREFLVWEQQRLTFAGFFDQVDRLAAQLAQRFGVKQGDRVAIAMRNQPAWLVAFVAVQRCGAVCVPLNSWGLRDELFHGLQDSGAQVLVCDEQRLQLLTSDLLAQRLVSIVVGMPAGQALSANCQRFEDLIQGPLLALPAIEINPADPALILYTSGTTSRAKGVLSSHRAICQALAALEFQSAFCAVSSPERIQAVIASGLAPTNLMAVPLFHVSGLHAQFLLGLRSGRRLLLMYKWDVDKAFDLIRDERCTQFNGAPVMMQQLLGSPRFASTDSDSLYGLGLGGAVASSRLLAHISKRKPHAIGGSGYGLTESNGIGAAVGGDQFVYKPDSVGWPLPIVDVCIGPDPYSPLPAGRSGLIWLRSPTLMSAYWLLPEASAETLRDGWLDTGDIGHLDDEGFLYITDRAKDLINRAGEKISASEVESCICEMPGVTEAAAFALDDEELGERLALVLRSELQPAPTPEQVCAFIGQRLAAYKVPAEVHLRRDPLPRNASGKVIKAQLKESLVGA</sequence>
<dbReference type="PANTHER" id="PTHR43201:SF5">
    <property type="entry name" value="MEDIUM-CHAIN ACYL-COA LIGASE ACSF2, MITOCHONDRIAL"/>
    <property type="match status" value="1"/>
</dbReference>
<dbReference type="InterPro" id="IPR045851">
    <property type="entry name" value="AMP-bd_C_sf"/>
</dbReference>
<evidence type="ECO:0000256" key="2">
    <source>
        <dbReference type="ARBA" id="ARBA00022598"/>
    </source>
</evidence>
<feature type="domain" description="AMP-dependent synthetase/ligase" evidence="3">
    <location>
        <begin position="48"/>
        <end position="423"/>
    </location>
</feature>
<evidence type="ECO:0000313" key="7">
    <source>
        <dbReference type="Proteomes" id="UP000218731"/>
    </source>
</evidence>
<dbReference type="GO" id="GO:0006631">
    <property type="term" value="P:fatty acid metabolic process"/>
    <property type="evidence" value="ECO:0007669"/>
    <property type="project" value="TreeGrafter"/>
</dbReference>
<dbReference type="PROSITE" id="PS00455">
    <property type="entry name" value="AMP_BINDING"/>
    <property type="match status" value="1"/>
</dbReference>
<feature type="domain" description="AMP-binding enzyme C-terminal" evidence="4">
    <location>
        <begin position="473"/>
        <end position="549"/>
    </location>
</feature>
<reference evidence="6 8" key="2">
    <citation type="submission" date="2020-09" db="EMBL/GenBank/DDBJ databases">
        <title>Co-existence of a novel multidrug-resistance efflux pump with carbapenem resistance gene blaVIM-2 in one megaplasmid in Pseudomonas putida.</title>
        <authorList>
            <person name="Peng K."/>
            <person name="Li R."/>
        </authorList>
    </citation>
    <scope>NUCLEOTIDE SEQUENCE [LARGE SCALE GENOMIC DNA]</scope>
    <source>
        <strain evidence="6 8">ZXPA-20</strain>
    </source>
</reference>
<dbReference type="Pfam" id="PF00501">
    <property type="entry name" value="AMP-binding"/>
    <property type="match status" value="1"/>
</dbReference>
<name>A0A1L7NCU3_PSEPU</name>
<proteinExistence type="inferred from homology"/>
<organism evidence="5 7">
    <name type="scientific">Pseudomonas putida</name>
    <name type="common">Arthrobacter siderocapsulatus</name>
    <dbReference type="NCBI Taxonomy" id="303"/>
    <lineage>
        <taxon>Bacteria</taxon>
        <taxon>Pseudomonadati</taxon>
        <taxon>Pseudomonadota</taxon>
        <taxon>Gammaproteobacteria</taxon>
        <taxon>Pseudomonadales</taxon>
        <taxon>Pseudomonadaceae</taxon>
        <taxon>Pseudomonas</taxon>
    </lineage>
</organism>
<evidence type="ECO:0000313" key="6">
    <source>
        <dbReference type="EMBL" id="QOD00681.1"/>
    </source>
</evidence>
<dbReference type="AlphaFoldDB" id="A0A1L7NCU3"/>
<dbReference type="SUPFAM" id="SSF56801">
    <property type="entry name" value="Acetyl-CoA synthetase-like"/>
    <property type="match status" value="1"/>
</dbReference>
<gene>
    <name evidence="6" type="ORF">ID616_13730</name>
    <name evidence="5" type="ORF">KF715C_ch26940</name>
</gene>
<dbReference type="EMBL" id="AP015029">
    <property type="protein sequence ID" value="BAW23267.1"/>
    <property type="molecule type" value="Genomic_DNA"/>
</dbReference>
<evidence type="ECO:0000313" key="5">
    <source>
        <dbReference type="EMBL" id="BAW23267.1"/>
    </source>
</evidence>
<evidence type="ECO:0000256" key="1">
    <source>
        <dbReference type="ARBA" id="ARBA00006432"/>
    </source>
</evidence>
<dbReference type="InterPro" id="IPR020845">
    <property type="entry name" value="AMP-binding_CS"/>
</dbReference>
<comment type="similarity">
    <text evidence="1">Belongs to the ATP-dependent AMP-binding enzyme family.</text>
</comment>
<accession>A0A1L7NCU3</accession>
<dbReference type="InterPro" id="IPR025110">
    <property type="entry name" value="AMP-bd_C"/>
</dbReference>
<dbReference type="Gene3D" id="3.30.300.30">
    <property type="match status" value="1"/>
</dbReference>
<evidence type="ECO:0000259" key="3">
    <source>
        <dbReference type="Pfam" id="PF00501"/>
    </source>
</evidence>
<dbReference type="PANTHER" id="PTHR43201">
    <property type="entry name" value="ACYL-COA SYNTHETASE"/>
    <property type="match status" value="1"/>
</dbReference>
<reference evidence="5 7" key="1">
    <citation type="submission" date="2015-11" db="EMBL/GenBank/DDBJ databases">
        <title>Complete genome sequencing of a biphenyl-degrading bacterium, Pseudomonas putida KF715 (=NBRC110667).</title>
        <authorList>
            <person name="Suenaga H."/>
            <person name="Fujihara N."/>
            <person name="Watanabe T."/>
            <person name="Hirose J."/>
            <person name="Kimura N."/>
            <person name="Yamazoe A."/>
            <person name="Hosoyama A."/>
            <person name="Shimodaira J."/>
            <person name="Furukawa K."/>
        </authorList>
    </citation>
    <scope>NUCLEOTIDE SEQUENCE [LARGE SCALE GENOMIC DNA]</scope>
    <source>
        <strain evidence="5 7">KF715</strain>
    </source>
</reference>
<evidence type="ECO:0000313" key="8">
    <source>
        <dbReference type="Proteomes" id="UP000516786"/>
    </source>
</evidence>
<protein>
    <submittedName>
        <fullName evidence="6">Acyl--CoA ligase</fullName>
    </submittedName>
    <submittedName>
        <fullName evidence="5">Acyl-CoA synthetase</fullName>
    </submittedName>
</protein>
<evidence type="ECO:0000259" key="4">
    <source>
        <dbReference type="Pfam" id="PF13193"/>
    </source>
</evidence>
<dbReference type="Proteomes" id="UP000218731">
    <property type="component" value="Chromosome 1"/>
</dbReference>
<dbReference type="RefSeq" id="WP_016486832.1">
    <property type="nucleotide sequence ID" value="NZ_AP015029.1"/>
</dbReference>